<organism evidence="2 3">
    <name type="scientific">Peloplasma aerotolerans</name>
    <dbReference type="NCBI Taxonomy" id="3044389"/>
    <lineage>
        <taxon>Bacteria</taxon>
        <taxon>Bacillati</taxon>
        <taxon>Mycoplasmatota</taxon>
        <taxon>Mollicutes</taxon>
        <taxon>Acholeplasmatales</taxon>
        <taxon>Acholeplasmataceae</taxon>
        <taxon>Peloplasma</taxon>
    </lineage>
</organism>
<feature type="transmembrane region" description="Helical" evidence="1">
    <location>
        <begin position="116"/>
        <end position="140"/>
    </location>
</feature>
<feature type="transmembrane region" description="Helical" evidence="1">
    <location>
        <begin position="69"/>
        <end position="91"/>
    </location>
</feature>
<dbReference type="PANTHER" id="PTHR40076">
    <property type="entry name" value="MEMBRANE PROTEIN-RELATED"/>
    <property type="match status" value="1"/>
</dbReference>
<dbReference type="InterPro" id="IPR010380">
    <property type="entry name" value="DUF975"/>
</dbReference>
<dbReference type="Pfam" id="PF06161">
    <property type="entry name" value="DUF975"/>
    <property type="match status" value="1"/>
</dbReference>
<comment type="caution">
    <text evidence="2">The sequence shown here is derived from an EMBL/GenBank/DDBJ whole genome shotgun (WGS) entry which is preliminary data.</text>
</comment>
<feature type="transmembrane region" description="Helical" evidence="1">
    <location>
        <begin position="186"/>
        <end position="204"/>
    </location>
</feature>
<gene>
    <name evidence="2" type="ORF">QJ521_07260</name>
</gene>
<reference evidence="2" key="1">
    <citation type="submission" date="2023-05" db="EMBL/GenBank/DDBJ databases">
        <title>Mariniplasma microaerophilum sp. nov., a novel anaerobic mollicute isolated from terrestrial mud volcano, Taman Peninsula, Russia.</title>
        <authorList>
            <person name="Khomyakova M.A."/>
            <person name="Merkel A.Y."/>
            <person name="Slobodkin A.I."/>
        </authorList>
    </citation>
    <scope>NUCLEOTIDE SEQUENCE</scope>
    <source>
        <strain evidence="2">M4Ah</strain>
    </source>
</reference>
<keyword evidence="1" id="KW-0812">Transmembrane</keyword>
<dbReference type="EMBL" id="JASCXW010000025">
    <property type="protein sequence ID" value="MDI6453358.1"/>
    <property type="molecule type" value="Genomic_DNA"/>
</dbReference>
<proteinExistence type="predicted"/>
<dbReference type="RefSeq" id="WP_282839790.1">
    <property type="nucleotide sequence ID" value="NZ_JASCXW010000025.1"/>
</dbReference>
<keyword evidence="3" id="KW-1185">Reference proteome</keyword>
<keyword evidence="1" id="KW-0472">Membrane</keyword>
<accession>A0AAW6UEC7</accession>
<feature type="transmembrane region" description="Helical" evidence="1">
    <location>
        <begin position="20"/>
        <end position="40"/>
    </location>
</feature>
<evidence type="ECO:0000313" key="3">
    <source>
        <dbReference type="Proteomes" id="UP001431532"/>
    </source>
</evidence>
<protein>
    <submittedName>
        <fullName evidence="2">DUF975 family protein</fullName>
    </submittedName>
</protein>
<evidence type="ECO:0000256" key="1">
    <source>
        <dbReference type="SAM" id="Phobius"/>
    </source>
</evidence>
<keyword evidence="1" id="KW-1133">Transmembrane helix</keyword>
<sequence length="233" mass="26834">MISNRIEIKEKAKQNMKGKYGVVIPILLIFMVVQGAVGTVRDQFTTKYSLDLETMTFIMTREGNPVLNLLFSLLAALVGAIILYASARVYIQLARNEKPVIEEALAIGFKTNPVKLFVTSFLMGLYIMLWTLLLIIPGIVKAYAYSMTYYLLHLRPEVNAADTITLSKEYTRGHKMDLFILDLSYLLHYILGIFTFGIYWLWVIPKHSTARTLYYEEIYLKHNPVVNEVQEEY</sequence>
<evidence type="ECO:0000313" key="2">
    <source>
        <dbReference type="EMBL" id="MDI6453358.1"/>
    </source>
</evidence>
<dbReference type="PANTHER" id="PTHR40076:SF1">
    <property type="entry name" value="MEMBRANE PROTEIN"/>
    <property type="match status" value="1"/>
</dbReference>
<dbReference type="AlphaFoldDB" id="A0AAW6UEC7"/>
<dbReference type="Proteomes" id="UP001431532">
    <property type="component" value="Unassembled WGS sequence"/>
</dbReference>
<name>A0AAW6UEC7_9MOLU</name>